<proteinExistence type="predicted"/>
<dbReference type="GO" id="GO:0000287">
    <property type="term" value="F:magnesium ion binding"/>
    <property type="evidence" value="ECO:0007669"/>
    <property type="project" value="TreeGrafter"/>
</dbReference>
<protein>
    <submittedName>
        <fullName evidence="1">Uncharacterized protein</fullName>
    </submittedName>
</protein>
<dbReference type="NCBIfam" id="TIGR01484">
    <property type="entry name" value="HAD-SF-IIB"/>
    <property type="match status" value="1"/>
</dbReference>
<dbReference type="PROSITE" id="PS01228">
    <property type="entry name" value="COF_1"/>
    <property type="match status" value="1"/>
</dbReference>
<sequence length="290" mass="33460">VNKNNQFDLDNLQDFLFISDLDGTLLLPNGTFPEEFKYRLNKLISDGMRFTIATARNYDSVYPILKGLNLIFPVVLFNGVYLADFNSGEILEHTQFIDKTVIDSMLDLAKINKIEPFIYTFGNQHQVYYRKVLNTGSTAYLNSLKKDDRVKQVSEFVFQEDENISGFLLIGTLENLNPIYNGLKENHFDHLNLYFAEDVSMKGYYWLQSFHQQANKGNMVEKLVERLNFPLSKTLVFGDYLNDLDLFRVARYSVAMENALPEVKECANKIIGHNSHGAVLEFLESIWENS</sequence>
<reference evidence="1" key="1">
    <citation type="submission" date="2018-05" db="EMBL/GenBank/DDBJ databases">
        <authorList>
            <person name="Lanie J.A."/>
            <person name="Ng W.-L."/>
            <person name="Kazmierczak K.M."/>
            <person name="Andrzejewski T.M."/>
            <person name="Davidsen T.M."/>
            <person name="Wayne K.J."/>
            <person name="Tettelin H."/>
            <person name="Glass J.I."/>
            <person name="Rusch D."/>
            <person name="Podicherti R."/>
            <person name="Tsui H.-C.T."/>
            <person name="Winkler M.E."/>
        </authorList>
    </citation>
    <scope>NUCLEOTIDE SEQUENCE</scope>
</reference>
<evidence type="ECO:0000313" key="1">
    <source>
        <dbReference type="EMBL" id="SUZ60870.1"/>
    </source>
</evidence>
<dbReference type="GO" id="GO:0005829">
    <property type="term" value="C:cytosol"/>
    <property type="evidence" value="ECO:0007669"/>
    <property type="project" value="TreeGrafter"/>
</dbReference>
<dbReference type="InterPro" id="IPR006379">
    <property type="entry name" value="HAD-SF_hydro_IIB"/>
</dbReference>
<dbReference type="Gene3D" id="3.40.50.1000">
    <property type="entry name" value="HAD superfamily/HAD-like"/>
    <property type="match status" value="1"/>
</dbReference>
<dbReference type="InterPro" id="IPR036412">
    <property type="entry name" value="HAD-like_sf"/>
</dbReference>
<organism evidence="1">
    <name type="scientific">marine metagenome</name>
    <dbReference type="NCBI Taxonomy" id="408172"/>
    <lineage>
        <taxon>unclassified sequences</taxon>
        <taxon>metagenomes</taxon>
        <taxon>ecological metagenomes</taxon>
    </lineage>
</organism>
<dbReference type="InterPro" id="IPR023214">
    <property type="entry name" value="HAD_sf"/>
</dbReference>
<gene>
    <name evidence="1" type="ORF">METZ01_LOCUS13724</name>
</gene>
<dbReference type="SUPFAM" id="SSF56784">
    <property type="entry name" value="HAD-like"/>
    <property type="match status" value="1"/>
</dbReference>
<name>A0A381P1Y5_9ZZZZ</name>
<dbReference type="PANTHER" id="PTHR10000:SF8">
    <property type="entry name" value="HAD SUPERFAMILY HYDROLASE-LIKE, TYPE 3"/>
    <property type="match status" value="1"/>
</dbReference>
<dbReference type="AlphaFoldDB" id="A0A381P1Y5"/>
<dbReference type="InterPro" id="IPR000150">
    <property type="entry name" value="Cof"/>
</dbReference>
<dbReference type="GO" id="GO:0016791">
    <property type="term" value="F:phosphatase activity"/>
    <property type="evidence" value="ECO:0007669"/>
    <property type="project" value="TreeGrafter"/>
</dbReference>
<dbReference type="Pfam" id="PF08282">
    <property type="entry name" value="Hydrolase_3"/>
    <property type="match status" value="1"/>
</dbReference>
<dbReference type="PANTHER" id="PTHR10000">
    <property type="entry name" value="PHOSPHOSERINE PHOSPHATASE"/>
    <property type="match status" value="1"/>
</dbReference>
<dbReference type="Gene3D" id="3.30.1240.10">
    <property type="match status" value="1"/>
</dbReference>
<dbReference type="EMBL" id="UINC01000770">
    <property type="protein sequence ID" value="SUZ60870.1"/>
    <property type="molecule type" value="Genomic_DNA"/>
</dbReference>
<feature type="non-terminal residue" evidence="1">
    <location>
        <position position="1"/>
    </location>
</feature>
<accession>A0A381P1Y5</accession>
<dbReference type="NCBIfam" id="TIGR00099">
    <property type="entry name" value="Cof-subfamily"/>
    <property type="match status" value="1"/>
</dbReference>